<feature type="domain" description="OmpR/PhoB-type" evidence="5">
    <location>
        <begin position="1"/>
        <end position="96"/>
    </location>
</feature>
<proteinExistence type="predicted"/>
<dbReference type="STRING" id="1566387.QV13_11295"/>
<keyword evidence="4" id="KW-1133">Transmembrane helix</keyword>
<keyword evidence="7" id="KW-1185">Reference proteome</keyword>
<dbReference type="CDD" id="cd00383">
    <property type="entry name" value="trans_reg_C"/>
    <property type="match status" value="1"/>
</dbReference>
<dbReference type="GO" id="GO:0000160">
    <property type="term" value="P:phosphorelay signal transduction system"/>
    <property type="evidence" value="ECO:0007669"/>
    <property type="project" value="InterPro"/>
</dbReference>
<dbReference type="SMART" id="SM00028">
    <property type="entry name" value="TPR"/>
    <property type="match status" value="3"/>
</dbReference>
<dbReference type="Pfam" id="PF13181">
    <property type="entry name" value="TPR_8"/>
    <property type="match status" value="1"/>
</dbReference>
<dbReference type="GO" id="GO:0003677">
    <property type="term" value="F:DNA binding"/>
    <property type="evidence" value="ECO:0007669"/>
    <property type="project" value="UniProtKB-UniRule"/>
</dbReference>
<dbReference type="SUPFAM" id="SSF46894">
    <property type="entry name" value="C-terminal effector domain of the bipartite response regulators"/>
    <property type="match status" value="1"/>
</dbReference>
<keyword evidence="1 3" id="KW-0238">DNA-binding</keyword>
<reference evidence="6 7" key="1">
    <citation type="submission" date="2016-08" db="EMBL/GenBank/DDBJ databases">
        <title>Whole genome sequence of Mesorhizobium sp. strain UASWS1009 isolated from industrial sewage.</title>
        <authorList>
            <person name="Crovadore J."/>
            <person name="Calmin G."/>
            <person name="Chablais R."/>
            <person name="Cochard B."/>
            <person name="Lefort F."/>
        </authorList>
    </citation>
    <scope>NUCLEOTIDE SEQUENCE [LARGE SCALE GENOMIC DNA]</scope>
    <source>
        <strain evidence="6 7">UASWS1009</strain>
    </source>
</reference>
<dbReference type="AlphaFoldDB" id="A0A1C2DVM2"/>
<evidence type="ECO:0000256" key="1">
    <source>
        <dbReference type="ARBA" id="ARBA00023125"/>
    </source>
</evidence>
<evidence type="ECO:0000259" key="5">
    <source>
        <dbReference type="PROSITE" id="PS51755"/>
    </source>
</evidence>
<dbReference type="InterPro" id="IPR016032">
    <property type="entry name" value="Sig_transdc_resp-reg_C-effctor"/>
</dbReference>
<dbReference type="InterPro" id="IPR001867">
    <property type="entry name" value="OmpR/PhoB-type_DNA-bd"/>
</dbReference>
<dbReference type="GO" id="GO:0042802">
    <property type="term" value="F:identical protein binding"/>
    <property type="evidence" value="ECO:0007669"/>
    <property type="project" value="InterPro"/>
</dbReference>
<dbReference type="SUPFAM" id="SSF48452">
    <property type="entry name" value="TPR-like"/>
    <property type="match status" value="1"/>
</dbReference>
<dbReference type="PANTHER" id="PTHR12558:SF33">
    <property type="entry name" value="BLL7664 PROTEIN"/>
    <property type="match status" value="1"/>
</dbReference>
<dbReference type="Gene3D" id="1.25.40.10">
    <property type="entry name" value="Tetratricopeptide repeat domain"/>
    <property type="match status" value="1"/>
</dbReference>
<evidence type="ECO:0000313" key="7">
    <source>
        <dbReference type="Proteomes" id="UP000094412"/>
    </source>
</evidence>
<evidence type="ECO:0000256" key="2">
    <source>
        <dbReference type="PROSITE-ProRule" id="PRU00339"/>
    </source>
</evidence>
<feature type="transmembrane region" description="Helical" evidence="4">
    <location>
        <begin position="149"/>
        <end position="170"/>
    </location>
</feature>
<keyword evidence="4" id="KW-0812">Transmembrane</keyword>
<dbReference type="OrthoDB" id="54411at2"/>
<dbReference type="PROSITE" id="PS51755">
    <property type="entry name" value="OMPR_PHOB"/>
    <property type="match status" value="1"/>
</dbReference>
<comment type="caution">
    <text evidence="6">The sequence shown here is derived from an EMBL/GenBank/DDBJ whole genome shotgun (WGS) entry which is preliminary data.</text>
</comment>
<evidence type="ECO:0000313" key="6">
    <source>
        <dbReference type="EMBL" id="OCX18811.1"/>
    </source>
</evidence>
<gene>
    <name evidence="6" type="ORF">QV13_11295</name>
</gene>
<evidence type="ECO:0000256" key="3">
    <source>
        <dbReference type="PROSITE-ProRule" id="PRU01091"/>
    </source>
</evidence>
<dbReference type="SMART" id="SM00862">
    <property type="entry name" value="Trans_reg_C"/>
    <property type="match status" value="1"/>
</dbReference>
<dbReference type="Pfam" id="PF00486">
    <property type="entry name" value="Trans_reg_C"/>
    <property type="match status" value="1"/>
</dbReference>
<organism evidence="6 7">
    <name type="scientific">Mesorhizobium hungaricum</name>
    <dbReference type="NCBI Taxonomy" id="1566387"/>
    <lineage>
        <taxon>Bacteria</taxon>
        <taxon>Pseudomonadati</taxon>
        <taxon>Pseudomonadota</taxon>
        <taxon>Alphaproteobacteria</taxon>
        <taxon>Hyphomicrobiales</taxon>
        <taxon>Phyllobacteriaceae</taxon>
        <taxon>Mesorhizobium</taxon>
    </lineage>
</organism>
<evidence type="ECO:0000256" key="4">
    <source>
        <dbReference type="SAM" id="Phobius"/>
    </source>
</evidence>
<keyword evidence="4" id="KW-0472">Membrane</keyword>
<keyword evidence="2" id="KW-0802">TPR repeat</keyword>
<sequence>MLRFAGFELDQRRIELRAPGGEPIRLRPKSFDMLRLFAANAGRVVSKQELMEAIWPNIHVGEDSLFQCIREIRTALGDEGRQLIKVVSGRGYLFDAEVSGDPASFAASAGLSSASEQEGLAQQAGGHAAATVAGPAKKRQFSFGLRSRVAAVIAVLCAVIGFAVAAPMFAPGVVAPENTPTITVMPFVDGGSDPQATSMATNVTDRLADGLAKIDTIRVVTPRSDVTTASLANAPTRPADTDFVVSGELQRSANSWTLEARMTNAATGEVKWTTSVAVDTENTDLALQQSRLAAGVGHELAVRINAVLYPRAGVASPLTGSTKVVVEQALASINQTTRERFTAAQTMLESALANAPDNLDLQVTLSALQTRGIQMNWYSAAESTAAESAARSRLERALQAKPNYLPGLEAYCRFLTATNNFVESLVACAKVLSLDPWNGSALYQLGLTQIQLGRFDDALANFKQADRFDTPAVSRWTWLLGIGWANLLLGHSEEAVPWLQKSIAITPASGRPYMVLAVALQGSGRTDEAKAALAKAMVLRPGSTALNVAPPKRNASPVFLEAGQRFIRTLVELGLPAG</sequence>
<dbReference type="RefSeq" id="WP_024927045.1">
    <property type="nucleotide sequence ID" value="NZ_MDEO01000031.1"/>
</dbReference>
<dbReference type="Proteomes" id="UP000094412">
    <property type="component" value="Unassembled WGS sequence"/>
</dbReference>
<dbReference type="GO" id="GO:0006355">
    <property type="term" value="P:regulation of DNA-templated transcription"/>
    <property type="evidence" value="ECO:0007669"/>
    <property type="project" value="InterPro"/>
</dbReference>
<protein>
    <submittedName>
        <fullName evidence="6">Transcriptional regulator CadC</fullName>
    </submittedName>
</protein>
<name>A0A1C2DVM2_9HYPH</name>
<dbReference type="InterPro" id="IPR036388">
    <property type="entry name" value="WH-like_DNA-bd_sf"/>
</dbReference>
<dbReference type="PROSITE" id="PS50005">
    <property type="entry name" value="TPR"/>
    <property type="match status" value="1"/>
</dbReference>
<dbReference type="InterPro" id="IPR011990">
    <property type="entry name" value="TPR-like_helical_dom_sf"/>
</dbReference>
<dbReference type="InterPro" id="IPR019734">
    <property type="entry name" value="TPR_rpt"/>
</dbReference>
<dbReference type="PANTHER" id="PTHR12558">
    <property type="entry name" value="CELL DIVISION CYCLE 16,23,27"/>
    <property type="match status" value="1"/>
</dbReference>
<feature type="DNA-binding region" description="OmpR/PhoB-type" evidence="3">
    <location>
        <begin position="1"/>
        <end position="96"/>
    </location>
</feature>
<dbReference type="Pfam" id="PF07721">
    <property type="entry name" value="TPR_4"/>
    <property type="match status" value="1"/>
</dbReference>
<dbReference type="InterPro" id="IPR011717">
    <property type="entry name" value="TPR-4"/>
</dbReference>
<dbReference type="Gene3D" id="1.10.10.10">
    <property type="entry name" value="Winged helix-like DNA-binding domain superfamily/Winged helix DNA-binding domain"/>
    <property type="match status" value="1"/>
</dbReference>
<accession>A0A1C2DVM2</accession>
<dbReference type="EMBL" id="MDEO01000031">
    <property type="protein sequence ID" value="OCX18811.1"/>
    <property type="molecule type" value="Genomic_DNA"/>
</dbReference>
<feature type="repeat" description="TPR" evidence="2">
    <location>
        <begin position="439"/>
        <end position="472"/>
    </location>
</feature>